<dbReference type="InterPro" id="IPR032806">
    <property type="entry name" value="YbfD_N"/>
</dbReference>
<feature type="domain" description="H repeat-associated protein N-terminal" evidence="3">
    <location>
        <begin position="35"/>
        <end position="125"/>
    </location>
</feature>
<dbReference type="GO" id="GO:0004803">
    <property type="term" value="F:transposase activity"/>
    <property type="evidence" value="ECO:0007669"/>
    <property type="project" value="InterPro"/>
</dbReference>
<gene>
    <name evidence="4" type="ORF">LR394_41000</name>
</gene>
<dbReference type="GO" id="GO:0006313">
    <property type="term" value="P:DNA transposition"/>
    <property type="evidence" value="ECO:0007669"/>
    <property type="project" value="InterPro"/>
</dbReference>
<evidence type="ECO:0000313" key="5">
    <source>
        <dbReference type="Proteomes" id="UP001138997"/>
    </source>
</evidence>
<evidence type="ECO:0000313" key="4">
    <source>
        <dbReference type="EMBL" id="MCD5317286.1"/>
    </source>
</evidence>
<name>A0A9X1NQ77_9ACTN</name>
<dbReference type="Pfam" id="PF01609">
    <property type="entry name" value="DDE_Tnp_1"/>
    <property type="match status" value="1"/>
</dbReference>
<organism evidence="4 5">
    <name type="scientific">Kineosporia babensis</name>
    <dbReference type="NCBI Taxonomy" id="499548"/>
    <lineage>
        <taxon>Bacteria</taxon>
        <taxon>Bacillati</taxon>
        <taxon>Actinomycetota</taxon>
        <taxon>Actinomycetes</taxon>
        <taxon>Kineosporiales</taxon>
        <taxon>Kineosporiaceae</taxon>
        <taxon>Kineosporia</taxon>
    </lineage>
</organism>
<dbReference type="GO" id="GO:0003677">
    <property type="term" value="F:DNA binding"/>
    <property type="evidence" value="ECO:0007669"/>
    <property type="project" value="InterPro"/>
</dbReference>
<comment type="caution">
    <text evidence="4">The sequence shown here is derived from an EMBL/GenBank/DDBJ whole genome shotgun (WGS) entry which is preliminary data.</text>
</comment>
<evidence type="ECO:0000259" key="3">
    <source>
        <dbReference type="Pfam" id="PF13808"/>
    </source>
</evidence>
<accession>A0A9X1NQ77</accession>
<feature type="region of interest" description="Disordered" evidence="1">
    <location>
        <begin position="129"/>
        <end position="149"/>
    </location>
</feature>
<dbReference type="NCBIfam" id="NF033564">
    <property type="entry name" value="transpos_ISAs1"/>
    <property type="match status" value="1"/>
</dbReference>
<dbReference type="Proteomes" id="UP001138997">
    <property type="component" value="Unassembled WGS sequence"/>
</dbReference>
<dbReference type="AlphaFoldDB" id="A0A9X1NQ77"/>
<dbReference type="Pfam" id="PF13808">
    <property type="entry name" value="DDE_Tnp_1_assoc"/>
    <property type="match status" value="1"/>
</dbReference>
<feature type="compositionally biased region" description="Low complexity" evidence="1">
    <location>
        <begin position="129"/>
        <end position="144"/>
    </location>
</feature>
<dbReference type="PANTHER" id="PTHR30298:SF0">
    <property type="entry name" value="PROTEIN YBFL-RELATED"/>
    <property type="match status" value="1"/>
</dbReference>
<dbReference type="RefSeq" id="WP_231450135.1">
    <property type="nucleotide sequence ID" value="NZ_JAJOMB010000070.1"/>
</dbReference>
<dbReference type="InterPro" id="IPR047647">
    <property type="entry name" value="ISAs1_transpos"/>
</dbReference>
<dbReference type="PANTHER" id="PTHR30298">
    <property type="entry name" value="H REPEAT-ASSOCIATED PREDICTED TRANSPOSASE"/>
    <property type="match status" value="1"/>
</dbReference>
<protein>
    <submittedName>
        <fullName evidence="4">ISAs1 family transposase</fullName>
    </submittedName>
</protein>
<dbReference type="EMBL" id="JAJOMB010000070">
    <property type="protein sequence ID" value="MCD5317286.1"/>
    <property type="molecule type" value="Genomic_DNA"/>
</dbReference>
<proteinExistence type="predicted"/>
<sequence>MPASALLRAGGLVVESLDADTGRVVQELPQDVWGRLEGIRDPRSTFGRTYALASLVAIALCALTAAGHEGMTAIGQWIARAGSDELARFRLPFDVLTGCHRVPSEKTIRGLLDRIEPADLTRAVLTTARPGPARVGGPAGTRGRSYPARQARRQADALRNAVRPWMRPIAVDGKTSRGARRSDGHRVHLLGVCEHASAGGRFLGHVEIDAKSSEVTHFQDTLRTILDGDLAGRVVTFDALLTVRAHLQWLHEDQKAFYIAIVKKNQPTTYRACKRLPWKHVRPGETTHDHGHGRDETRALKCVQADTLGLPGAVQALRITRWRQNTRTQKISRETVYAVTNLTSAQAAPEDLARLARGHWGIEVHHHVRDVTFREDHSASRTGHGPANLATLRAAVINTVKDAGYLYITDGRRDHTRPDETLNLHGFP</sequence>
<evidence type="ECO:0000256" key="1">
    <source>
        <dbReference type="SAM" id="MobiDB-lite"/>
    </source>
</evidence>
<dbReference type="InterPro" id="IPR051698">
    <property type="entry name" value="Transposase_11-like"/>
</dbReference>
<evidence type="ECO:0000259" key="2">
    <source>
        <dbReference type="Pfam" id="PF01609"/>
    </source>
</evidence>
<feature type="domain" description="Transposase IS4-like" evidence="2">
    <location>
        <begin position="168"/>
        <end position="398"/>
    </location>
</feature>
<dbReference type="InterPro" id="IPR002559">
    <property type="entry name" value="Transposase_11"/>
</dbReference>
<reference evidence="4" key="1">
    <citation type="submission" date="2021-11" db="EMBL/GenBank/DDBJ databases">
        <title>Streptomyces corallinus and Kineosporia corallina sp. nov., two new coral-derived marine actinobacteria.</title>
        <authorList>
            <person name="Buangrab K."/>
            <person name="Sutthacheep M."/>
            <person name="Yeemin T."/>
            <person name="Harunari E."/>
            <person name="Igarashi Y."/>
            <person name="Sripreechasak P."/>
            <person name="Kanchanasin P."/>
            <person name="Tanasupawat S."/>
            <person name="Phongsopitanun W."/>
        </authorList>
    </citation>
    <scope>NUCLEOTIDE SEQUENCE</scope>
    <source>
        <strain evidence="4">JCM 31032</strain>
    </source>
</reference>
<keyword evidence="5" id="KW-1185">Reference proteome</keyword>